<feature type="region of interest" description="Disordered" evidence="1">
    <location>
        <begin position="341"/>
        <end position="363"/>
    </location>
</feature>
<evidence type="ECO:0000313" key="2">
    <source>
        <dbReference type="EMBL" id="CAF9917805.1"/>
    </source>
</evidence>
<dbReference type="EMBL" id="CAJPDQ010000012">
    <property type="protein sequence ID" value="CAF9917805.1"/>
    <property type="molecule type" value="Genomic_DNA"/>
</dbReference>
<dbReference type="GO" id="GO:0005085">
    <property type="term" value="F:guanyl-nucleotide exchange factor activity"/>
    <property type="evidence" value="ECO:0007669"/>
    <property type="project" value="TreeGrafter"/>
</dbReference>
<accession>A0A8H3F625</accession>
<sequence length="467" mass="51384">MMMQESLPGAPWDFGPVFAALAKPYPNQVQKEQAGYFESHRIPSSSLSRVPPAHVDNYETPKATPADDSISSLGDLSNALLCLGYSVEITAPTAPESASLTTSDIDVNGPRNETSLRELGEESNFEAIEGKLSENFVANTKLAAKRAETRRRAVLQSFLGPSLNNSQESGISQKLSKQKVNGVPDHKDAAIEVALPKFLSSPRKRVDMHLSAEKKVQLTLQLHKCFPESQHSFYNTGTIPGSTAVPDTEGIHVFVDISNILIGFHDTLRRNRQINRQVRIPRQTLSFHNLSTILERGRPVSKRFLAGSDDIDCTQEARALGYTTHILQRVDKIELTVSSGMRKGNRSGLTSSDTDSGTPGRMKRAEQAVDEVLHLGMLQSLLDADKPSTMVLASGDAAKAEFSDGFLKQVERALVKGWNVEVIAFKATTGFAYRDPAWVSRWGDSFRLIPLDSFTEMLHVPYEGSKF</sequence>
<proteinExistence type="predicted"/>
<feature type="compositionally biased region" description="Low complexity" evidence="1">
    <location>
        <begin position="347"/>
        <end position="358"/>
    </location>
</feature>
<dbReference type="OrthoDB" id="5590473at2759"/>
<dbReference type="GO" id="GO:0005634">
    <property type="term" value="C:nucleus"/>
    <property type="evidence" value="ECO:0007669"/>
    <property type="project" value="TreeGrafter"/>
</dbReference>
<reference evidence="2" key="1">
    <citation type="submission" date="2021-03" db="EMBL/GenBank/DDBJ databases">
        <authorList>
            <person name="Tagirdzhanova G."/>
        </authorList>
    </citation>
    <scope>NUCLEOTIDE SEQUENCE</scope>
</reference>
<organism evidence="2 3">
    <name type="scientific">Gomphillus americanus</name>
    <dbReference type="NCBI Taxonomy" id="1940652"/>
    <lineage>
        <taxon>Eukaryota</taxon>
        <taxon>Fungi</taxon>
        <taxon>Dikarya</taxon>
        <taxon>Ascomycota</taxon>
        <taxon>Pezizomycotina</taxon>
        <taxon>Lecanoromycetes</taxon>
        <taxon>OSLEUM clade</taxon>
        <taxon>Ostropomycetidae</taxon>
        <taxon>Ostropales</taxon>
        <taxon>Graphidaceae</taxon>
        <taxon>Gomphilloideae</taxon>
        <taxon>Gomphillus</taxon>
    </lineage>
</organism>
<evidence type="ECO:0008006" key="4">
    <source>
        <dbReference type="Google" id="ProtNLM"/>
    </source>
</evidence>
<gene>
    <name evidence="2" type="ORF">GOMPHAMPRED_001383</name>
</gene>
<dbReference type="AlphaFoldDB" id="A0A8H3F625"/>
<evidence type="ECO:0000313" key="3">
    <source>
        <dbReference type="Proteomes" id="UP000664169"/>
    </source>
</evidence>
<dbReference type="CDD" id="cd18724">
    <property type="entry name" value="PIN_LabA-like"/>
    <property type="match status" value="1"/>
</dbReference>
<dbReference type="GO" id="GO:0006606">
    <property type="term" value="P:protein import into nucleus"/>
    <property type="evidence" value="ECO:0007669"/>
    <property type="project" value="TreeGrafter"/>
</dbReference>
<protein>
    <recommendedName>
        <fullName evidence="4">NYN domain-containing protein</fullName>
    </recommendedName>
</protein>
<keyword evidence="3" id="KW-1185">Reference proteome</keyword>
<dbReference type="GO" id="GO:0031267">
    <property type="term" value="F:small GTPase binding"/>
    <property type="evidence" value="ECO:0007669"/>
    <property type="project" value="TreeGrafter"/>
</dbReference>
<feature type="region of interest" description="Disordered" evidence="1">
    <location>
        <begin position="42"/>
        <end position="68"/>
    </location>
</feature>
<dbReference type="Proteomes" id="UP000664169">
    <property type="component" value="Unassembled WGS sequence"/>
</dbReference>
<comment type="caution">
    <text evidence="2">The sequence shown here is derived from an EMBL/GenBank/DDBJ whole genome shotgun (WGS) entry which is preliminary data.</text>
</comment>
<name>A0A8H3F625_9LECA</name>
<dbReference type="Gene3D" id="3.40.50.1010">
    <property type="entry name" value="5'-nuclease"/>
    <property type="match status" value="1"/>
</dbReference>
<dbReference type="PANTHER" id="PTHR15837">
    <property type="entry name" value="RAN GUANINE NUCLEOTIDE RELEASE FACTOR"/>
    <property type="match status" value="1"/>
</dbReference>
<dbReference type="PANTHER" id="PTHR15837:SF5">
    <property type="entry name" value="NYN DOMAIN-CONTAINING PROTEIN"/>
    <property type="match status" value="1"/>
</dbReference>
<evidence type="ECO:0000256" key="1">
    <source>
        <dbReference type="SAM" id="MobiDB-lite"/>
    </source>
</evidence>
<dbReference type="InterPro" id="IPR007681">
    <property type="entry name" value="Mog1"/>
</dbReference>